<keyword evidence="3 6" id="KW-0717">Septation</keyword>
<dbReference type="PANTHER" id="PTHR34108">
    <property type="entry name" value="SEPTUM SITE-DETERMINING PROTEIN MINC"/>
    <property type="match status" value="1"/>
</dbReference>
<evidence type="ECO:0000256" key="4">
    <source>
        <dbReference type="ARBA" id="ARBA00023306"/>
    </source>
</evidence>
<dbReference type="InterPro" id="IPR016098">
    <property type="entry name" value="CAP/MinC_C"/>
</dbReference>
<dbReference type="GO" id="GO:0000917">
    <property type="term" value="P:division septum assembly"/>
    <property type="evidence" value="ECO:0007669"/>
    <property type="project" value="UniProtKB-KW"/>
</dbReference>
<comment type="caution">
    <text evidence="9">The sequence shown here is derived from an EMBL/GenBank/DDBJ whole genome shotgun (WGS) entry which is preliminary data.</text>
</comment>
<dbReference type="GO" id="GO:1901891">
    <property type="term" value="P:regulation of cell septum assembly"/>
    <property type="evidence" value="ECO:0007669"/>
    <property type="project" value="InterPro"/>
</dbReference>
<accession>A0A173XFJ2</accession>
<comment type="similarity">
    <text evidence="1 6">Belongs to the MinC family.</text>
</comment>
<evidence type="ECO:0000313" key="9">
    <source>
        <dbReference type="EMBL" id="RGS42120.1"/>
    </source>
</evidence>
<protein>
    <recommendedName>
        <fullName evidence="6">Probable septum site-determining protein MinC</fullName>
    </recommendedName>
</protein>
<evidence type="ECO:0000256" key="2">
    <source>
        <dbReference type="ARBA" id="ARBA00022618"/>
    </source>
</evidence>
<keyword evidence="2 6" id="KW-0132">Cell division</keyword>
<dbReference type="Proteomes" id="UP000266172">
    <property type="component" value="Unassembled WGS sequence"/>
</dbReference>
<comment type="subunit">
    <text evidence="5 6">Interacts with MinD and FtsZ.</text>
</comment>
<dbReference type="SUPFAM" id="SSF63848">
    <property type="entry name" value="Cell-division inhibitor MinC, C-terminal domain"/>
    <property type="match status" value="1"/>
</dbReference>
<dbReference type="Gene3D" id="3.30.160.540">
    <property type="match status" value="1"/>
</dbReference>
<feature type="domain" description="Septum site-determining protein MinC N-terminal" evidence="8">
    <location>
        <begin position="5"/>
        <end position="79"/>
    </location>
</feature>
<organism evidence="9 10">
    <name type="scientific">Roseburia hominis</name>
    <dbReference type="NCBI Taxonomy" id="301301"/>
    <lineage>
        <taxon>Bacteria</taxon>
        <taxon>Bacillati</taxon>
        <taxon>Bacillota</taxon>
        <taxon>Clostridia</taxon>
        <taxon>Lachnospirales</taxon>
        <taxon>Lachnospiraceae</taxon>
        <taxon>Roseburia</taxon>
    </lineage>
</organism>
<evidence type="ECO:0000256" key="1">
    <source>
        <dbReference type="ARBA" id="ARBA00006291"/>
    </source>
</evidence>
<dbReference type="PANTHER" id="PTHR34108:SF1">
    <property type="entry name" value="SEPTUM SITE-DETERMINING PROTEIN MINC"/>
    <property type="match status" value="1"/>
</dbReference>
<evidence type="ECO:0000313" key="10">
    <source>
        <dbReference type="Proteomes" id="UP000266172"/>
    </source>
</evidence>
<dbReference type="AlphaFoldDB" id="A0A173XFJ2"/>
<evidence type="ECO:0000256" key="3">
    <source>
        <dbReference type="ARBA" id="ARBA00023210"/>
    </source>
</evidence>
<dbReference type="InterPro" id="IPR005526">
    <property type="entry name" value="Septum_form_inhib_MinC_C"/>
</dbReference>
<dbReference type="InterPro" id="IPR055219">
    <property type="entry name" value="MinC_N_1"/>
</dbReference>
<dbReference type="Gene3D" id="2.160.20.70">
    <property type="match status" value="1"/>
</dbReference>
<dbReference type="HAMAP" id="MF_00267">
    <property type="entry name" value="MinC"/>
    <property type="match status" value="1"/>
</dbReference>
<keyword evidence="4 6" id="KW-0131">Cell cycle</keyword>
<dbReference type="Pfam" id="PF22642">
    <property type="entry name" value="MinC_N_1"/>
    <property type="match status" value="1"/>
</dbReference>
<dbReference type="RefSeq" id="WP_055229781.1">
    <property type="nucleotide sequence ID" value="NZ_CAKMUY010000017.1"/>
</dbReference>
<evidence type="ECO:0000259" key="8">
    <source>
        <dbReference type="Pfam" id="PF22642"/>
    </source>
</evidence>
<feature type="domain" description="Septum formation inhibitor MinC C-terminal" evidence="7">
    <location>
        <begin position="116"/>
        <end position="197"/>
    </location>
</feature>
<gene>
    <name evidence="6" type="primary">minC</name>
    <name evidence="9" type="ORF">DWX93_01950</name>
</gene>
<dbReference type="GO" id="GO:0000902">
    <property type="term" value="P:cell morphogenesis"/>
    <property type="evidence" value="ECO:0007669"/>
    <property type="project" value="InterPro"/>
</dbReference>
<evidence type="ECO:0000256" key="5">
    <source>
        <dbReference type="ARBA" id="ARBA00046874"/>
    </source>
</evidence>
<dbReference type="InterPro" id="IPR013033">
    <property type="entry name" value="MinC"/>
</dbReference>
<sequence>MSQAVIIKSSKNGINLVLDASMPFPELLTEILHKFTEAERFFANASFAISFEGRELSDEEKYQIVDAIMEQTRVKILCILDSDEIRDAVIEQKCREMQQTNEEKEARRQSRGCFYRGSLLPGERLETEESIVIIGDVPQEAVVVSQSDIVVLGELSGSAFAGMSGNTNATITALSFLPEQYNIAGVYGSPMEKAKNSIFSKRNKTTQAKMAFLCDGIINIRSFS</sequence>
<evidence type="ECO:0000256" key="6">
    <source>
        <dbReference type="HAMAP-Rule" id="MF_00267"/>
    </source>
</evidence>
<reference evidence="9 10" key="1">
    <citation type="submission" date="2018-08" db="EMBL/GenBank/DDBJ databases">
        <title>A genome reference for cultivated species of the human gut microbiota.</title>
        <authorList>
            <person name="Zou Y."/>
            <person name="Xue W."/>
            <person name="Luo G."/>
        </authorList>
    </citation>
    <scope>NUCLEOTIDE SEQUENCE [LARGE SCALE GENOMIC DNA]</scope>
    <source>
        <strain evidence="9 10">AF22-12AC</strain>
    </source>
</reference>
<proteinExistence type="inferred from homology"/>
<name>A0A173XFJ2_9FIRM</name>
<comment type="function">
    <text evidence="6">Cell division inhibitor that blocks the formation of polar Z ring septums. Rapidly oscillates between the poles of the cell to destabilize FtsZ filaments that have formed before they mature into polar Z rings. Prevents FtsZ polymerization.</text>
</comment>
<dbReference type="Pfam" id="PF03775">
    <property type="entry name" value="MinC_C"/>
    <property type="match status" value="1"/>
</dbReference>
<dbReference type="InterPro" id="IPR036145">
    <property type="entry name" value="MinC_C_sf"/>
</dbReference>
<dbReference type="EMBL" id="QRVL01000001">
    <property type="protein sequence ID" value="RGS42120.1"/>
    <property type="molecule type" value="Genomic_DNA"/>
</dbReference>
<evidence type="ECO:0000259" key="7">
    <source>
        <dbReference type="Pfam" id="PF03775"/>
    </source>
</evidence>